<protein>
    <submittedName>
        <fullName evidence="2">Uncharacterized protein</fullName>
    </submittedName>
</protein>
<reference evidence="3" key="1">
    <citation type="submission" date="2017-02" db="EMBL/GenBank/DDBJ databases">
        <authorList>
            <person name="Varghese N."/>
            <person name="Submissions S."/>
        </authorList>
    </citation>
    <scope>NUCLEOTIDE SEQUENCE [LARGE SCALE GENOMIC DNA]</scope>
    <source>
        <strain evidence="3">ATCC 35199</strain>
    </source>
</reference>
<accession>A0A1T5DUJ8</accession>
<dbReference type="AlphaFoldDB" id="A0A1T5DUJ8"/>
<evidence type="ECO:0000313" key="3">
    <source>
        <dbReference type="Proteomes" id="UP000243406"/>
    </source>
</evidence>
<dbReference type="EMBL" id="FUYN01000016">
    <property type="protein sequence ID" value="SKB75200.1"/>
    <property type="molecule type" value="Genomic_DNA"/>
</dbReference>
<gene>
    <name evidence="2" type="ORF">SAMN02745120_0149</name>
</gene>
<keyword evidence="1" id="KW-0175">Coiled coil</keyword>
<sequence length="106" mass="12608">MKKKENKDVSKSVRMTKTVYDYVNSIEGEGFNQKFENMVNLCFEEVPKRINEIKNLDEMIKSEKKRLEKLKNEIYDKQSKSLNLVNNLEYHLKSAIENVKKMEKDS</sequence>
<dbReference type="OrthoDB" id="2088323at2"/>
<evidence type="ECO:0000313" key="2">
    <source>
        <dbReference type="EMBL" id="SKB75200.1"/>
    </source>
</evidence>
<feature type="coiled-coil region" evidence="1">
    <location>
        <begin position="53"/>
        <end position="105"/>
    </location>
</feature>
<name>A0A1T5DUJ8_9FIRM</name>
<dbReference type="Proteomes" id="UP000243406">
    <property type="component" value="Unassembled WGS sequence"/>
</dbReference>
<proteinExistence type="predicted"/>
<organism evidence="2 3">
    <name type="scientific">Acetoanaerobium noterae</name>
    <dbReference type="NCBI Taxonomy" id="745369"/>
    <lineage>
        <taxon>Bacteria</taxon>
        <taxon>Bacillati</taxon>
        <taxon>Bacillota</taxon>
        <taxon>Clostridia</taxon>
        <taxon>Peptostreptococcales</taxon>
        <taxon>Filifactoraceae</taxon>
        <taxon>Acetoanaerobium</taxon>
    </lineage>
</organism>
<dbReference type="RefSeq" id="WP_079590861.1">
    <property type="nucleotide sequence ID" value="NZ_FUYN01000016.1"/>
</dbReference>
<keyword evidence="3" id="KW-1185">Reference proteome</keyword>
<evidence type="ECO:0000256" key="1">
    <source>
        <dbReference type="SAM" id="Coils"/>
    </source>
</evidence>